<evidence type="ECO:0000313" key="1">
    <source>
        <dbReference type="EMBL" id="MEJ4099035.1"/>
    </source>
</evidence>
<accession>A0ABU8NXD5</accession>
<keyword evidence="2" id="KW-1185">Reference proteome</keyword>
<organism evidence="1 2">
    <name type="scientific">Corynebacterium mastitidis</name>
    <dbReference type="NCBI Taxonomy" id="161890"/>
    <lineage>
        <taxon>Bacteria</taxon>
        <taxon>Bacillati</taxon>
        <taxon>Actinomycetota</taxon>
        <taxon>Actinomycetes</taxon>
        <taxon>Mycobacteriales</taxon>
        <taxon>Corynebacteriaceae</taxon>
        <taxon>Corynebacterium</taxon>
    </lineage>
</organism>
<dbReference type="EMBL" id="JBAHVJ010000002">
    <property type="protein sequence ID" value="MEJ4099035.1"/>
    <property type="molecule type" value="Genomic_DNA"/>
</dbReference>
<proteinExistence type="predicted"/>
<comment type="caution">
    <text evidence="1">The sequence shown here is derived from an EMBL/GenBank/DDBJ whole genome shotgun (WGS) entry which is preliminary data.</text>
</comment>
<reference evidence="1 2" key="1">
    <citation type="submission" date="2024-02" db="EMBL/GenBank/DDBJ databases">
        <title>Whole genome sequencing and characterization of Corynebacterium isolated from the ocular surface of dry eye disease sufferers.</title>
        <authorList>
            <person name="Naqvi M."/>
        </authorList>
    </citation>
    <scope>NUCLEOTIDE SEQUENCE [LARGE SCALE GENOMIC DNA]</scope>
    <source>
        <strain evidence="1 2">PCRF</strain>
    </source>
</reference>
<name>A0ABU8NXD5_9CORY</name>
<gene>
    <name evidence="1" type="ORF">V5S96_01465</name>
</gene>
<protein>
    <recommendedName>
        <fullName evidence="3">Oxidoreductase</fullName>
    </recommendedName>
</protein>
<evidence type="ECO:0000313" key="2">
    <source>
        <dbReference type="Proteomes" id="UP001359781"/>
    </source>
</evidence>
<evidence type="ECO:0008006" key="3">
    <source>
        <dbReference type="Google" id="ProtNLM"/>
    </source>
</evidence>
<dbReference type="RefSeq" id="WP_337889620.1">
    <property type="nucleotide sequence ID" value="NZ_JBAHVI010000003.1"/>
</dbReference>
<dbReference type="Proteomes" id="UP001359781">
    <property type="component" value="Unassembled WGS sequence"/>
</dbReference>
<sequence>MFDGLRRLGEIDPLARRAAGDIAAVHRHPASLRRFEVTASESALRGARSGALIDAPTDAPASEAWVLEGGVGPYAVLAPGSAEAAVRTWVRAPLQVLARLDVLAGGTGLPGEGAAGRLRLLGEAVTAGGDDALVPQVVHAEIAARGLFGPRSGAVARVAARVAAMASGLDPRGLAVPEPYLYRNRAGYRAALVGYASGAPEGVSALVELLLRAWIDGAREAGSIADAA</sequence>